<dbReference type="AlphaFoldDB" id="A0A0C3DZT1"/>
<feature type="chain" id="PRO_5002163660" description="Fungal STAND N-terminal Goodbye domain-containing protein" evidence="3">
    <location>
        <begin position="17"/>
        <end position="300"/>
    </location>
</feature>
<dbReference type="PANTHER" id="PTHR37534:SF26">
    <property type="entry name" value="TRANSCRIPTION FACTOR, PUTATIVE-RELATED"/>
    <property type="match status" value="1"/>
</dbReference>
<dbReference type="InterPro" id="IPR021858">
    <property type="entry name" value="Fun_TF"/>
</dbReference>
<dbReference type="EMBL" id="KN832870">
    <property type="protein sequence ID" value="KIN07573.1"/>
    <property type="molecule type" value="Genomic_DNA"/>
</dbReference>
<gene>
    <name evidence="4" type="ORF">OIDMADRAFT_151217</name>
</gene>
<dbReference type="InParanoid" id="A0A0C3DZT1"/>
<dbReference type="GO" id="GO:0000976">
    <property type="term" value="F:transcription cis-regulatory region binding"/>
    <property type="evidence" value="ECO:0007669"/>
    <property type="project" value="TreeGrafter"/>
</dbReference>
<dbReference type="Pfam" id="PF11951">
    <property type="entry name" value="Fungal_trans_2"/>
    <property type="match status" value="1"/>
</dbReference>
<reference evidence="5" key="2">
    <citation type="submission" date="2015-01" db="EMBL/GenBank/DDBJ databases">
        <title>Evolutionary Origins and Diversification of the Mycorrhizal Mutualists.</title>
        <authorList>
            <consortium name="DOE Joint Genome Institute"/>
            <consortium name="Mycorrhizal Genomics Consortium"/>
            <person name="Kohler A."/>
            <person name="Kuo A."/>
            <person name="Nagy L.G."/>
            <person name="Floudas D."/>
            <person name="Copeland A."/>
            <person name="Barry K.W."/>
            <person name="Cichocki N."/>
            <person name="Veneault-Fourrey C."/>
            <person name="LaButti K."/>
            <person name="Lindquist E.A."/>
            <person name="Lipzen A."/>
            <person name="Lundell T."/>
            <person name="Morin E."/>
            <person name="Murat C."/>
            <person name="Riley R."/>
            <person name="Ohm R."/>
            <person name="Sun H."/>
            <person name="Tunlid A."/>
            <person name="Henrissat B."/>
            <person name="Grigoriev I.V."/>
            <person name="Hibbett D.S."/>
            <person name="Martin F."/>
        </authorList>
    </citation>
    <scope>NUCLEOTIDE SEQUENCE [LARGE SCALE GENOMIC DNA]</scope>
    <source>
        <strain evidence="5">Zn</strain>
    </source>
</reference>
<proteinExistence type="predicted"/>
<dbReference type="HOGENOM" id="CLU_019313_0_1_1"/>
<feature type="signal peptide" evidence="3">
    <location>
        <begin position="1"/>
        <end position="16"/>
    </location>
</feature>
<protein>
    <recommendedName>
        <fullName evidence="6">Fungal STAND N-terminal Goodbye domain-containing protein</fullName>
    </recommendedName>
</protein>
<sequence length="300" mass="33476">MACIVLLIALELFTCGTKDWNVHLQAACSLSLKFGRDPLKKGPSSKTHRLAMAFFKSVVSWYDIFSCATTGLKPFSTFDERIDAIVPHVPFEKLMGCEDWLMRLIHEIATLGEWKKRIEESGGLSMVELVRRASNIEARLEDGLAASGNANEVMLMDTSIDPAISDAAKAVIKKTTHIFAGAALVYLQVTISGAYPGIPEIQRGVSRTMTALDELDDISMVRNLLWPVCIAGCMATEEYEPYWRDLLSSAGNERWAFGYPFKILLIMEECWKLRRSQPGTAVAVDWMTAMKSLDMRLLLV</sequence>
<keyword evidence="5" id="KW-1185">Reference proteome</keyword>
<dbReference type="OrthoDB" id="5213892at2759"/>
<dbReference type="PANTHER" id="PTHR37534">
    <property type="entry name" value="TRANSCRIPTIONAL ACTIVATOR PROTEIN UGA3"/>
    <property type="match status" value="1"/>
</dbReference>
<keyword evidence="3" id="KW-0732">Signal</keyword>
<dbReference type="Proteomes" id="UP000054321">
    <property type="component" value="Unassembled WGS sequence"/>
</dbReference>
<accession>A0A0C3DZT1</accession>
<organism evidence="4 5">
    <name type="scientific">Oidiodendron maius (strain Zn)</name>
    <dbReference type="NCBI Taxonomy" id="913774"/>
    <lineage>
        <taxon>Eukaryota</taxon>
        <taxon>Fungi</taxon>
        <taxon>Dikarya</taxon>
        <taxon>Ascomycota</taxon>
        <taxon>Pezizomycotina</taxon>
        <taxon>Leotiomycetes</taxon>
        <taxon>Leotiomycetes incertae sedis</taxon>
        <taxon>Myxotrichaceae</taxon>
        <taxon>Oidiodendron</taxon>
    </lineage>
</organism>
<name>A0A0C3DZT1_OIDMZ</name>
<dbReference type="GO" id="GO:0045944">
    <property type="term" value="P:positive regulation of transcription by RNA polymerase II"/>
    <property type="evidence" value="ECO:0007669"/>
    <property type="project" value="TreeGrafter"/>
</dbReference>
<evidence type="ECO:0000256" key="1">
    <source>
        <dbReference type="ARBA" id="ARBA00004123"/>
    </source>
</evidence>
<evidence type="ECO:0000313" key="5">
    <source>
        <dbReference type="Proteomes" id="UP000054321"/>
    </source>
</evidence>
<evidence type="ECO:0000256" key="3">
    <source>
        <dbReference type="SAM" id="SignalP"/>
    </source>
</evidence>
<keyword evidence="2" id="KW-0539">Nucleus</keyword>
<evidence type="ECO:0000256" key="2">
    <source>
        <dbReference type="ARBA" id="ARBA00023242"/>
    </source>
</evidence>
<dbReference type="GO" id="GO:0003700">
    <property type="term" value="F:DNA-binding transcription factor activity"/>
    <property type="evidence" value="ECO:0007669"/>
    <property type="project" value="TreeGrafter"/>
</dbReference>
<dbReference type="GO" id="GO:0005634">
    <property type="term" value="C:nucleus"/>
    <property type="evidence" value="ECO:0007669"/>
    <property type="project" value="UniProtKB-SubCell"/>
</dbReference>
<evidence type="ECO:0000313" key="4">
    <source>
        <dbReference type="EMBL" id="KIN07573.1"/>
    </source>
</evidence>
<evidence type="ECO:0008006" key="6">
    <source>
        <dbReference type="Google" id="ProtNLM"/>
    </source>
</evidence>
<comment type="subcellular location">
    <subcellularLocation>
        <location evidence="1">Nucleus</location>
    </subcellularLocation>
</comment>
<reference evidence="4 5" key="1">
    <citation type="submission" date="2014-04" db="EMBL/GenBank/DDBJ databases">
        <authorList>
            <consortium name="DOE Joint Genome Institute"/>
            <person name="Kuo A."/>
            <person name="Martino E."/>
            <person name="Perotto S."/>
            <person name="Kohler A."/>
            <person name="Nagy L.G."/>
            <person name="Floudas D."/>
            <person name="Copeland A."/>
            <person name="Barry K.W."/>
            <person name="Cichocki N."/>
            <person name="Veneault-Fourrey C."/>
            <person name="LaButti K."/>
            <person name="Lindquist E.A."/>
            <person name="Lipzen A."/>
            <person name="Lundell T."/>
            <person name="Morin E."/>
            <person name="Murat C."/>
            <person name="Sun H."/>
            <person name="Tunlid A."/>
            <person name="Henrissat B."/>
            <person name="Grigoriev I.V."/>
            <person name="Hibbett D.S."/>
            <person name="Martin F."/>
            <person name="Nordberg H.P."/>
            <person name="Cantor M.N."/>
            <person name="Hua S.X."/>
        </authorList>
    </citation>
    <scope>NUCLEOTIDE SEQUENCE [LARGE SCALE GENOMIC DNA]</scope>
    <source>
        <strain evidence="4 5">Zn</strain>
    </source>
</reference>